<reference evidence="3 4" key="1">
    <citation type="submission" date="2019-05" db="EMBL/GenBank/DDBJ databases">
        <authorList>
            <person name="Lee S.D."/>
        </authorList>
    </citation>
    <scope>NUCLEOTIDE SEQUENCE [LARGE SCALE GENOMIC DNA]</scope>
    <source>
        <strain evidence="3 4">YC2-7</strain>
    </source>
</reference>
<protein>
    <submittedName>
        <fullName evidence="3">DUF1989 domain-containing protein</fullName>
    </submittedName>
</protein>
<dbReference type="RefSeq" id="WP_169591683.1">
    <property type="nucleotide sequence ID" value="NZ_VCQU01000009.1"/>
</dbReference>
<sequence length="248" mass="26139">MTTASTAGARQHARSQAAIATVPKPATPDGIDESLITWSEVIPPAGYATKVLGRGTRLRLRNPAGGACAHVLLLRAGSPWERLNVADTVKVPWQAYLGVGHPLLSDQGRVLATIVADTAGTHDTLCGTTPQARELLARGGTKHGLTVRDIGPTISFFRGVRVDPDGGLRASGNSAAGTFIDLLIHLPVIVLVTDAPHPLDERPTTDLEVIAWGAPGELSTLMNDDPEYQRAVQNTEEAWGAAQNWGAS</sequence>
<dbReference type="Proteomes" id="UP000535543">
    <property type="component" value="Unassembled WGS sequence"/>
</dbReference>
<keyword evidence="4" id="KW-1185">Reference proteome</keyword>
<dbReference type="InterPro" id="IPR018959">
    <property type="entry name" value="DUF1989"/>
</dbReference>
<name>A0A848KIV0_9NOCA</name>
<comment type="caution">
    <text evidence="3">The sequence shown here is derived from an EMBL/GenBank/DDBJ whole genome shotgun (WGS) entry which is preliminary data.</text>
</comment>
<dbReference type="PANTHER" id="PTHR31527">
    <property type="entry name" value="RE64534P"/>
    <property type="match status" value="1"/>
</dbReference>
<evidence type="ECO:0000259" key="2">
    <source>
        <dbReference type="Pfam" id="PF09347"/>
    </source>
</evidence>
<feature type="domain" description="DUF1989" evidence="2">
    <location>
        <begin position="40"/>
        <end position="188"/>
    </location>
</feature>
<dbReference type="PANTHER" id="PTHR31527:SF0">
    <property type="entry name" value="RE64534P"/>
    <property type="match status" value="1"/>
</dbReference>
<dbReference type="EMBL" id="VCQU01000009">
    <property type="protein sequence ID" value="NMN98071.1"/>
    <property type="molecule type" value="Genomic_DNA"/>
</dbReference>
<gene>
    <name evidence="3" type="ORF">FGL95_23815</name>
</gene>
<reference evidence="3 4" key="2">
    <citation type="submission" date="2020-06" db="EMBL/GenBank/DDBJ databases">
        <title>Antribacter stalactiti gen. nov., sp. nov., a new member of the family Nacardiaceae isolated from a cave.</title>
        <authorList>
            <person name="Kim I.S."/>
        </authorList>
    </citation>
    <scope>NUCLEOTIDE SEQUENCE [LARGE SCALE GENOMIC DNA]</scope>
    <source>
        <strain evidence="3 4">YC2-7</strain>
    </source>
</reference>
<accession>A0A848KIV0</accession>
<organism evidence="3 4">
    <name type="scientific">Antrihabitans stalactiti</name>
    <dbReference type="NCBI Taxonomy" id="2584121"/>
    <lineage>
        <taxon>Bacteria</taxon>
        <taxon>Bacillati</taxon>
        <taxon>Actinomycetota</taxon>
        <taxon>Actinomycetes</taxon>
        <taxon>Mycobacteriales</taxon>
        <taxon>Nocardiaceae</taxon>
        <taxon>Antrihabitans</taxon>
    </lineage>
</organism>
<evidence type="ECO:0000256" key="1">
    <source>
        <dbReference type="SAM" id="MobiDB-lite"/>
    </source>
</evidence>
<dbReference type="Pfam" id="PF09347">
    <property type="entry name" value="DUF1989"/>
    <property type="match status" value="1"/>
</dbReference>
<evidence type="ECO:0000313" key="3">
    <source>
        <dbReference type="EMBL" id="NMN98071.1"/>
    </source>
</evidence>
<dbReference type="AlphaFoldDB" id="A0A848KIV0"/>
<evidence type="ECO:0000313" key="4">
    <source>
        <dbReference type="Proteomes" id="UP000535543"/>
    </source>
</evidence>
<feature type="region of interest" description="Disordered" evidence="1">
    <location>
        <begin position="1"/>
        <end position="25"/>
    </location>
</feature>
<proteinExistence type="predicted"/>